<comment type="caution">
    <text evidence="1">The sequence shown here is derived from an EMBL/GenBank/DDBJ whole genome shotgun (WGS) entry which is preliminary data.</text>
</comment>
<sequence length="228" mass="26260">MPTKKEEILEMINSGKSVEEIVQLGFNKKYVKEVIRGLKKPELSRDENDIKAKNQDNSKTLGDEDIAQMQKDINEIKKLLISQNSVYTKGSHLDNKLEIKKKQLEDTLKILNFIMENEPLLNHINLNVNIAISDNESNVKTEKVDNNNFKDSMDIKINPIELYREKGEIALKDILNNFDIAVLKDIARQYTPDARGYVYKWSDATKIIDYIIERSKNLAEKGSVFVTD</sequence>
<reference evidence="1 2" key="1">
    <citation type="submission" date="2019-10" db="EMBL/GenBank/DDBJ databases">
        <title>Alkaliphilus serpentinus sp. nov. and Alkaliphilus pronyensis sp. nov., two novel anaerobic alkaliphilic species isolated from the serpentinized-hosted hydrothermal field of the Prony Bay (New Caledonia).</title>
        <authorList>
            <person name="Postec A."/>
        </authorList>
    </citation>
    <scope>NUCLEOTIDE SEQUENCE [LARGE SCALE GENOMIC DNA]</scope>
    <source>
        <strain evidence="1 2">LacV</strain>
    </source>
</reference>
<organism evidence="1 2">
    <name type="scientific">Alkaliphilus pronyensis</name>
    <dbReference type="NCBI Taxonomy" id="1482732"/>
    <lineage>
        <taxon>Bacteria</taxon>
        <taxon>Bacillati</taxon>
        <taxon>Bacillota</taxon>
        <taxon>Clostridia</taxon>
        <taxon>Peptostreptococcales</taxon>
        <taxon>Natronincolaceae</taxon>
        <taxon>Alkaliphilus</taxon>
    </lineage>
</organism>
<dbReference type="Proteomes" id="UP000432715">
    <property type="component" value="Unassembled WGS sequence"/>
</dbReference>
<keyword evidence="2" id="KW-1185">Reference proteome</keyword>
<proteinExistence type="predicted"/>
<dbReference type="EMBL" id="WBZC01000043">
    <property type="protein sequence ID" value="KAB3532936.1"/>
    <property type="molecule type" value="Genomic_DNA"/>
</dbReference>
<dbReference type="AlphaFoldDB" id="A0A6I0F7M9"/>
<dbReference type="RefSeq" id="WP_151861680.1">
    <property type="nucleotide sequence ID" value="NZ_WBZC01000043.1"/>
</dbReference>
<dbReference type="OrthoDB" id="1955479at2"/>
<name>A0A6I0F7M9_9FIRM</name>
<evidence type="ECO:0000313" key="2">
    <source>
        <dbReference type="Proteomes" id="UP000432715"/>
    </source>
</evidence>
<accession>A0A6I0F7M9</accession>
<protein>
    <submittedName>
        <fullName evidence="1">Uncharacterized protein</fullName>
    </submittedName>
</protein>
<gene>
    <name evidence="1" type="ORF">F8154_11080</name>
</gene>
<evidence type="ECO:0000313" key="1">
    <source>
        <dbReference type="EMBL" id="KAB3532936.1"/>
    </source>
</evidence>